<dbReference type="Proteomes" id="UP000009138">
    <property type="component" value="Unassembled WGS sequence"/>
</dbReference>
<feature type="transmembrane region" description="Helical" evidence="1">
    <location>
        <begin position="40"/>
        <end position="62"/>
    </location>
</feature>
<dbReference type="VEuPathDB" id="FungiDB:RO3G_17243"/>
<protein>
    <submittedName>
        <fullName evidence="2">Uncharacterized protein</fullName>
    </submittedName>
</protein>
<dbReference type="InParanoid" id="I1CV92"/>
<evidence type="ECO:0000313" key="3">
    <source>
        <dbReference type="Proteomes" id="UP000009138"/>
    </source>
</evidence>
<feature type="transmembrane region" description="Helical" evidence="1">
    <location>
        <begin position="6"/>
        <end position="28"/>
    </location>
</feature>
<accession>I1CV92</accession>
<dbReference type="GeneID" id="93624208"/>
<keyword evidence="1" id="KW-0472">Membrane</keyword>
<sequence>MVFIFFSFPGLSLLLLLLVGLASVFFYLVHLKCMLLPFSLLVDTCYFALAFYCFVLVLALVLEY</sequence>
<evidence type="ECO:0000313" key="2">
    <source>
        <dbReference type="EMBL" id="EIE92372.1"/>
    </source>
</evidence>
<keyword evidence="3" id="KW-1185">Reference proteome</keyword>
<keyword evidence="1" id="KW-1133">Transmembrane helix</keyword>
<dbReference type="RefSeq" id="XP_067527768.1">
    <property type="nucleotide sequence ID" value="XM_067671827.1"/>
</dbReference>
<gene>
    <name evidence="2" type="ORF">RO3G_17243</name>
</gene>
<dbReference type="AlphaFoldDB" id="I1CV92"/>
<keyword evidence="1" id="KW-0812">Transmembrane</keyword>
<name>I1CV92_RHIO9</name>
<dbReference type="EMBL" id="CH476758">
    <property type="protein sequence ID" value="EIE92372.1"/>
    <property type="molecule type" value="Genomic_DNA"/>
</dbReference>
<evidence type="ECO:0000256" key="1">
    <source>
        <dbReference type="SAM" id="Phobius"/>
    </source>
</evidence>
<proteinExistence type="predicted"/>
<organism evidence="2 3">
    <name type="scientific">Rhizopus delemar (strain RA 99-880 / ATCC MYA-4621 / FGSC 9543 / NRRL 43880)</name>
    <name type="common">Mucormycosis agent</name>
    <name type="synonym">Rhizopus arrhizus var. delemar</name>
    <dbReference type="NCBI Taxonomy" id="246409"/>
    <lineage>
        <taxon>Eukaryota</taxon>
        <taxon>Fungi</taxon>
        <taxon>Fungi incertae sedis</taxon>
        <taxon>Mucoromycota</taxon>
        <taxon>Mucoromycotina</taxon>
        <taxon>Mucoromycetes</taxon>
        <taxon>Mucorales</taxon>
        <taxon>Mucorineae</taxon>
        <taxon>Rhizopodaceae</taxon>
        <taxon>Rhizopus</taxon>
    </lineage>
</organism>
<reference evidence="2 3" key="1">
    <citation type="journal article" date="2009" name="PLoS Genet.">
        <title>Genomic analysis of the basal lineage fungus Rhizopus oryzae reveals a whole-genome duplication.</title>
        <authorList>
            <person name="Ma L.-J."/>
            <person name="Ibrahim A.S."/>
            <person name="Skory C."/>
            <person name="Grabherr M.G."/>
            <person name="Burger G."/>
            <person name="Butler M."/>
            <person name="Elias M."/>
            <person name="Idnurm A."/>
            <person name="Lang B.F."/>
            <person name="Sone T."/>
            <person name="Abe A."/>
            <person name="Calvo S.E."/>
            <person name="Corrochano L.M."/>
            <person name="Engels R."/>
            <person name="Fu J."/>
            <person name="Hansberg W."/>
            <person name="Kim J.-M."/>
            <person name="Kodira C.D."/>
            <person name="Koehrsen M.J."/>
            <person name="Liu B."/>
            <person name="Miranda-Saavedra D."/>
            <person name="O'Leary S."/>
            <person name="Ortiz-Castellanos L."/>
            <person name="Poulter R."/>
            <person name="Rodriguez-Romero J."/>
            <person name="Ruiz-Herrera J."/>
            <person name="Shen Y.-Q."/>
            <person name="Zeng Q."/>
            <person name="Galagan J."/>
            <person name="Birren B.W."/>
            <person name="Cuomo C.A."/>
            <person name="Wickes B.L."/>
        </authorList>
    </citation>
    <scope>NUCLEOTIDE SEQUENCE [LARGE SCALE GENOMIC DNA]</scope>
    <source>
        <strain evidence="3">RA 99-880 / ATCC MYA-4621 / FGSC 9543 / NRRL 43880</strain>
    </source>
</reference>